<sequence length="149" mass="16707">MVIAIDVGTAMAACGLSNENRGQVWVFWLFPVKNMIPGCPRPGLKPLPFGSAARESWRGFRLEQNSTPVSDFPLRTTFGKAFIFGVPTNCFLFSQRLSRDCRTDKVPIRQPTTTLVKKDLAVNFQNHFQLVQLEIKCDATENKSTSLNL</sequence>
<reference evidence="1 2" key="1">
    <citation type="journal article" date="2023" name="Life. Sci Alliance">
        <title>Evolutionary insights into 3D genome organization and epigenetic landscape of Vigna mungo.</title>
        <authorList>
            <person name="Junaid A."/>
            <person name="Singh B."/>
            <person name="Bhatia S."/>
        </authorList>
    </citation>
    <scope>NUCLEOTIDE SEQUENCE [LARGE SCALE GENOMIC DNA]</scope>
    <source>
        <strain evidence="1">Urdbean</strain>
    </source>
</reference>
<evidence type="ECO:0000313" key="2">
    <source>
        <dbReference type="Proteomes" id="UP001374535"/>
    </source>
</evidence>
<gene>
    <name evidence="1" type="ORF">V8G54_004351</name>
</gene>
<evidence type="ECO:0000313" key="1">
    <source>
        <dbReference type="EMBL" id="WVZ25807.1"/>
    </source>
</evidence>
<dbReference type="AlphaFoldDB" id="A0AAQ3PG02"/>
<proteinExistence type="predicted"/>
<dbReference type="EMBL" id="CP144700">
    <property type="protein sequence ID" value="WVZ25807.1"/>
    <property type="molecule type" value="Genomic_DNA"/>
</dbReference>
<accession>A0AAQ3PG02</accession>
<keyword evidence="2" id="KW-1185">Reference proteome</keyword>
<protein>
    <submittedName>
        <fullName evidence="1">Uncharacterized protein</fullName>
    </submittedName>
</protein>
<name>A0AAQ3PG02_VIGMU</name>
<dbReference type="Proteomes" id="UP001374535">
    <property type="component" value="Chromosome 1"/>
</dbReference>
<organism evidence="1 2">
    <name type="scientific">Vigna mungo</name>
    <name type="common">Black gram</name>
    <name type="synonym">Phaseolus mungo</name>
    <dbReference type="NCBI Taxonomy" id="3915"/>
    <lineage>
        <taxon>Eukaryota</taxon>
        <taxon>Viridiplantae</taxon>
        <taxon>Streptophyta</taxon>
        <taxon>Embryophyta</taxon>
        <taxon>Tracheophyta</taxon>
        <taxon>Spermatophyta</taxon>
        <taxon>Magnoliopsida</taxon>
        <taxon>eudicotyledons</taxon>
        <taxon>Gunneridae</taxon>
        <taxon>Pentapetalae</taxon>
        <taxon>rosids</taxon>
        <taxon>fabids</taxon>
        <taxon>Fabales</taxon>
        <taxon>Fabaceae</taxon>
        <taxon>Papilionoideae</taxon>
        <taxon>50 kb inversion clade</taxon>
        <taxon>NPAAA clade</taxon>
        <taxon>indigoferoid/millettioid clade</taxon>
        <taxon>Phaseoleae</taxon>
        <taxon>Vigna</taxon>
    </lineage>
</organism>